<feature type="compositionally biased region" description="Basic and acidic residues" evidence="1">
    <location>
        <begin position="313"/>
        <end position="328"/>
    </location>
</feature>
<dbReference type="EMBL" id="LOHS01000111">
    <property type="protein sequence ID" value="OAH11423.1"/>
    <property type="molecule type" value="Genomic_DNA"/>
</dbReference>
<protein>
    <submittedName>
        <fullName evidence="2">Uncharacterized protein</fullName>
    </submittedName>
</protein>
<evidence type="ECO:0000313" key="2">
    <source>
        <dbReference type="EMBL" id="OAH11423.1"/>
    </source>
</evidence>
<accession>A0A177HKK3</accession>
<keyword evidence="3" id="KW-1185">Reference proteome</keyword>
<name>A0A177HKK3_9ACTN</name>
<feature type="region of interest" description="Disordered" evidence="1">
    <location>
        <begin position="298"/>
        <end position="328"/>
    </location>
</feature>
<feature type="compositionally biased region" description="Basic residues" evidence="1">
    <location>
        <begin position="529"/>
        <end position="543"/>
    </location>
</feature>
<reference evidence="2 3" key="1">
    <citation type="submission" date="2015-12" db="EMBL/GenBank/DDBJ databases">
        <title>Genome sequence of Streptomyces sp. G25.</title>
        <authorList>
            <person name="Poehlein A."/>
            <person name="Roettig A."/>
            <person name="Hiessl S."/>
            <person name="Hauschild P."/>
            <person name="Schauer J."/>
            <person name="Madkour M.H."/>
            <person name="Al-Ansari A.M."/>
            <person name="Almakishah N.H."/>
            <person name="Steinbuechel A."/>
            <person name="Daniel R."/>
        </authorList>
    </citation>
    <scope>NUCLEOTIDE SEQUENCE [LARGE SCALE GENOMIC DNA]</scope>
    <source>
        <strain evidence="3">G25(2015)</strain>
    </source>
</reference>
<evidence type="ECO:0000256" key="1">
    <source>
        <dbReference type="SAM" id="MobiDB-lite"/>
    </source>
</evidence>
<gene>
    <name evidence="2" type="ORF">STSP_53730</name>
</gene>
<organism evidence="2 3">
    <name type="scientific">Streptomyces jeddahensis</name>
    <dbReference type="NCBI Taxonomy" id="1716141"/>
    <lineage>
        <taxon>Bacteria</taxon>
        <taxon>Bacillati</taxon>
        <taxon>Actinomycetota</taxon>
        <taxon>Actinomycetes</taxon>
        <taxon>Kitasatosporales</taxon>
        <taxon>Streptomycetaceae</taxon>
        <taxon>Streptomyces</taxon>
    </lineage>
</organism>
<dbReference type="Proteomes" id="UP000077381">
    <property type="component" value="Unassembled WGS sequence"/>
</dbReference>
<dbReference type="AntiFam" id="ANF00152">
    <property type="entry name" value="Shadow ORF (opposite nadB1)"/>
</dbReference>
<evidence type="ECO:0000313" key="3">
    <source>
        <dbReference type="Proteomes" id="UP000077381"/>
    </source>
</evidence>
<sequence>MVLAPVAATGLLAPAGSGDEDAGDAQEVGRLPGVDAWLGGLAVLGEGVLRVGVQPLQLIGRARKGLRGAQDPRAVGHDALDREPGLGREERVRGRLGVLHGGRHARVEAVLPGRRGDVGHDALRVDQAFQEGVRGEAVGAVDAGAGDLAARVQARHRGTAVLVGADAAGGVVRGRGDRDRIGDGVDAVGAACREDRREALLPHLGTEVAGVQVHVLGAPFLHAAHDALGDDVPGRELGEFVLSGHEAHAVRVDEVCALAAYRLGDQWLLALRVGAEEQHGGVELDEFQVADLGSGAQRERDAVARRHGRVGRRREDLPHAAGREDHGGRVHRAHAVVLALAHDVQRDTGRAALGVRQQVQDQRVLDGAHATRAYRLDERAGDLGAGRVAARVCDTAAVVAALAGELDVAGLRGRVEVGAGVDEAPDRVGALGDEDAHGLLVAQSCARDERVLEVLLGGVPVAEGGRDAALRPARGAVVQPGLGDHDGLQARRLAAQCRGQSGHAGADDHDVGCEGPAGGGRVQPYAGGARRRAGARAARRRYRGSCPGG</sequence>
<feature type="region of interest" description="Disordered" evidence="1">
    <location>
        <begin position="522"/>
        <end position="549"/>
    </location>
</feature>
<comment type="caution">
    <text evidence="2">The sequence shown here is derived from an EMBL/GenBank/DDBJ whole genome shotgun (WGS) entry which is preliminary data.</text>
</comment>
<dbReference type="AlphaFoldDB" id="A0A177HKK3"/>
<proteinExistence type="predicted"/>